<sequence length="77" mass="8609">MSGASQPSEEVYSKLPQWFNLDQSDHMDKAIDVSVTVVATTAYTSNDKGRKHDRQGLFQTGHLKKKLDDNPAIFLIS</sequence>
<evidence type="ECO:0000313" key="2">
    <source>
        <dbReference type="Proteomes" id="UP000735302"/>
    </source>
</evidence>
<evidence type="ECO:0000313" key="1">
    <source>
        <dbReference type="EMBL" id="GFN97179.1"/>
    </source>
</evidence>
<gene>
    <name evidence="1" type="ORF">PoB_002368500</name>
</gene>
<dbReference type="EMBL" id="BLXT01002741">
    <property type="protein sequence ID" value="GFN97179.1"/>
    <property type="molecule type" value="Genomic_DNA"/>
</dbReference>
<dbReference type="Proteomes" id="UP000735302">
    <property type="component" value="Unassembled WGS sequence"/>
</dbReference>
<keyword evidence="2" id="KW-1185">Reference proteome</keyword>
<proteinExistence type="predicted"/>
<comment type="caution">
    <text evidence="1">The sequence shown here is derived from an EMBL/GenBank/DDBJ whole genome shotgun (WGS) entry which is preliminary data.</text>
</comment>
<protein>
    <submittedName>
        <fullName evidence="1">Uncharacterized protein</fullName>
    </submittedName>
</protein>
<accession>A0AAV3ZRF7</accession>
<organism evidence="1 2">
    <name type="scientific">Plakobranchus ocellatus</name>
    <dbReference type="NCBI Taxonomy" id="259542"/>
    <lineage>
        <taxon>Eukaryota</taxon>
        <taxon>Metazoa</taxon>
        <taxon>Spiralia</taxon>
        <taxon>Lophotrochozoa</taxon>
        <taxon>Mollusca</taxon>
        <taxon>Gastropoda</taxon>
        <taxon>Heterobranchia</taxon>
        <taxon>Euthyneura</taxon>
        <taxon>Panpulmonata</taxon>
        <taxon>Sacoglossa</taxon>
        <taxon>Placobranchoidea</taxon>
        <taxon>Plakobranchidae</taxon>
        <taxon>Plakobranchus</taxon>
    </lineage>
</organism>
<name>A0AAV3ZRF7_9GAST</name>
<reference evidence="1 2" key="1">
    <citation type="journal article" date="2021" name="Elife">
        <title>Chloroplast acquisition without the gene transfer in kleptoplastic sea slugs, Plakobranchus ocellatus.</title>
        <authorList>
            <person name="Maeda T."/>
            <person name="Takahashi S."/>
            <person name="Yoshida T."/>
            <person name="Shimamura S."/>
            <person name="Takaki Y."/>
            <person name="Nagai Y."/>
            <person name="Toyoda A."/>
            <person name="Suzuki Y."/>
            <person name="Arimoto A."/>
            <person name="Ishii H."/>
            <person name="Satoh N."/>
            <person name="Nishiyama T."/>
            <person name="Hasebe M."/>
            <person name="Maruyama T."/>
            <person name="Minagawa J."/>
            <person name="Obokata J."/>
            <person name="Shigenobu S."/>
        </authorList>
    </citation>
    <scope>NUCLEOTIDE SEQUENCE [LARGE SCALE GENOMIC DNA]</scope>
</reference>
<dbReference type="AlphaFoldDB" id="A0AAV3ZRF7"/>